<keyword evidence="2" id="KW-0378">Hydrolase</keyword>
<dbReference type="GO" id="GO:0005839">
    <property type="term" value="C:proteasome core complex"/>
    <property type="evidence" value="ECO:0007669"/>
    <property type="project" value="InterPro"/>
</dbReference>
<protein>
    <submittedName>
        <fullName evidence="2">ATP-dependent protease subunit HslV</fullName>
    </submittedName>
</protein>
<dbReference type="GO" id="GO:0005737">
    <property type="term" value="C:cytoplasm"/>
    <property type="evidence" value="ECO:0007669"/>
    <property type="project" value="TreeGrafter"/>
</dbReference>
<dbReference type="AlphaFoldDB" id="A0A2J7ZTJ5"/>
<accession>A0A2J7ZTJ5</accession>
<dbReference type="InterPro" id="IPR029055">
    <property type="entry name" value="Ntn_hydrolases_N"/>
</dbReference>
<dbReference type="GO" id="GO:0051603">
    <property type="term" value="P:proteolysis involved in protein catabolic process"/>
    <property type="evidence" value="ECO:0007669"/>
    <property type="project" value="InterPro"/>
</dbReference>
<dbReference type="SUPFAM" id="SSF56235">
    <property type="entry name" value="N-terminal nucleophile aminohydrolases (Ntn hydrolases)"/>
    <property type="match status" value="1"/>
</dbReference>
<proteinExistence type="predicted"/>
<dbReference type="PANTHER" id="PTHR32194:SF7">
    <property type="entry name" value="ATP-DEPENDENT PROTEASE SUBUNIT HSLV"/>
    <property type="match status" value="1"/>
</dbReference>
<dbReference type="PANTHER" id="PTHR32194">
    <property type="entry name" value="METALLOPROTEASE TLDD"/>
    <property type="match status" value="1"/>
</dbReference>
<dbReference type="Gene3D" id="3.60.20.10">
    <property type="entry name" value="Glutamine Phosphoribosylpyrophosphate, subunit 1, domain 1"/>
    <property type="match status" value="2"/>
</dbReference>
<sequence length="134" mass="13885">MPPACQVVMIGDGQVSVGPVMVKPNVRKVRRIGETVVVGFAGSAADGMSLLERLELKLEQHPAVGSGGNFALAAARALIDVPGMDALTIAKKSMRIAADMCIYTNDTFTIETIKLDRPATPAGAAEASTGASYP</sequence>
<dbReference type="GO" id="GO:0004298">
    <property type="term" value="F:threonine-type endopeptidase activity"/>
    <property type="evidence" value="ECO:0007669"/>
    <property type="project" value="UniProtKB-KW"/>
</dbReference>
<dbReference type="OrthoDB" id="276825at2759"/>
<organism evidence="2 3">
    <name type="scientific">Tetrabaena socialis</name>
    <dbReference type="NCBI Taxonomy" id="47790"/>
    <lineage>
        <taxon>Eukaryota</taxon>
        <taxon>Viridiplantae</taxon>
        <taxon>Chlorophyta</taxon>
        <taxon>core chlorophytes</taxon>
        <taxon>Chlorophyceae</taxon>
        <taxon>CS clade</taxon>
        <taxon>Chlamydomonadales</taxon>
        <taxon>Tetrabaenaceae</taxon>
        <taxon>Tetrabaena</taxon>
    </lineage>
</organism>
<keyword evidence="3" id="KW-1185">Reference proteome</keyword>
<evidence type="ECO:0000313" key="2">
    <source>
        <dbReference type="EMBL" id="PNH03594.1"/>
    </source>
</evidence>
<name>A0A2J7ZTJ5_9CHLO</name>
<dbReference type="InterPro" id="IPR001353">
    <property type="entry name" value="Proteasome_sua/b"/>
</dbReference>
<comment type="caution">
    <text evidence="2">The sequence shown here is derived from an EMBL/GenBank/DDBJ whole genome shotgun (WGS) entry which is preliminary data.</text>
</comment>
<dbReference type="Proteomes" id="UP000236333">
    <property type="component" value="Unassembled WGS sequence"/>
</dbReference>
<dbReference type="EMBL" id="PGGS01000485">
    <property type="protein sequence ID" value="PNH03594.1"/>
    <property type="molecule type" value="Genomic_DNA"/>
</dbReference>
<reference evidence="2 3" key="1">
    <citation type="journal article" date="2017" name="Mol. Biol. Evol.">
        <title>The 4-celled Tetrabaena socialis nuclear genome reveals the essential components for genetic control of cell number at the origin of multicellularity in the volvocine lineage.</title>
        <authorList>
            <person name="Featherston J."/>
            <person name="Arakaki Y."/>
            <person name="Hanschen E.R."/>
            <person name="Ferris P.J."/>
            <person name="Michod R.E."/>
            <person name="Olson B.J.S.C."/>
            <person name="Nozaki H."/>
            <person name="Durand P.M."/>
        </authorList>
    </citation>
    <scope>NUCLEOTIDE SEQUENCE [LARGE SCALE GENOMIC DNA]</scope>
    <source>
        <strain evidence="2 3">NIES-571</strain>
    </source>
</reference>
<keyword evidence="1" id="KW-0888">Threonine protease</keyword>
<evidence type="ECO:0000313" key="3">
    <source>
        <dbReference type="Proteomes" id="UP000236333"/>
    </source>
</evidence>
<dbReference type="Pfam" id="PF00227">
    <property type="entry name" value="Proteasome"/>
    <property type="match status" value="1"/>
</dbReference>
<gene>
    <name evidence="2" type="ORF">TSOC_010337</name>
</gene>
<dbReference type="InterPro" id="IPR023333">
    <property type="entry name" value="Proteasome_suB-type"/>
</dbReference>
<evidence type="ECO:0000256" key="1">
    <source>
        <dbReference type="ARBA" id="ARBA00022698"/>
    </source>
</evidence>
<keyword evidence="2" id="KW-0645">Protease</keyword>